<evidence type="ECO:0000259" key="2">
    <source>
        <dbReference type="PROSITE" id="PS50020"/>
    </source>
</evidence>
<evidence type="ECO:0000256" key="1">
    <source>
        <dbReference type="SAM" id="MobiDB-lite"/>
    </source>
</evidence>
<dbReference type="PANTHER" id="PTHR16161:SF0">
    <property type="entry name" value="TRANSCRIPTIONAL PROTEIN SWT1"/>
    <property type="match status" value="1"/>
</dbReference>
<dbReference type="PANTHER" id="PTHR16161">
    <property type="entry name" value="TRANSCRIPTIONAL PROTEIN SWT1"/>
    <property type="match status" value="1"/>
</dbReference>
<feature type="compositionally biased region" description="Polar residues" evidence="1">
    <location>
        <begin position="389"/>
        <end position="400"/>
    </location>
</feature>
<dbReference type="CDD" id="cd00201">
    <property type="entry name" value="WW"/>
    <property type="match status" value="1"/>
</dbReference>
<feature type="region of interest" description="Disordered" evidence="1">
    <location>
        <begin position="280"/>
        <end position="321"/>
    </location>
</feature>
<proteinExistence type="predicted"/>
<dbReference type="AlphaFoldDB" id="A0A1I7UUB5"/>
<dbReference type="GO" id="GO:0005634">
    <property type="term" value="C:nucleus"/>
    <property type="evidence" value="ECO:0007669"/>
    <property type="project" value="TreeGrafter"/>
</dbReference>
<dbReference type="WBParaSite" id="Csp11.Scaffold630.g19424.t1">
    <property type="protein sequence ID" value="Csp11.Scaffold630.g19424.t1"/>
    <property type="gene ID" value="Csp11.Scaffold630.g19424"/>
</dbReference>
<dbReference type="eggNOG" id="ENOG502SYU1">
    <property type="taxonomic scope" value="Eukaryota"/>
</dbReference>
<evidence type="ECO:0000313" key="3">
    <source>
        <dbReference type="Proteomes" id="UP000095282"/>
    </source>
</evidence>
<dbReference type="SUPFAM" id="SSF51045">
    <property type="entry name" value="WW domain"/>
    <property type="match status" value="1"/>
</dbReference>
<protein>
    <submittedName>
        <fullName evidence="4">WW domain-containing protein</fullName>
    </submittedName>
</protein>
<feature type="region of interest" description="Disordered" evidence="1">
    <location>
        <begin position="357"/>
        <end position="433"/>
    </location>
</feature>
<dbReference type="Proteomes" id="UP000095282">
    <property type="component" value="Unplaced"/>
</dbReference>
<dbReference type="Gene3D" id="2.20.70.10">
    <property type="match status" value="1"/>
</dbReference>
<dbReference type="FunFam" id="3.40.50.1010:FF:000140">
    <property type="entry name" value="Protein CBG02516"/>
    <property type="match status" value="1"/>
</dbReference>
<dbReference type="PROSITE" id="PS50020">
    <property type="entry name" value="WW_DOMAIN_2"/>
    <property type="match status" value="1"/>
</dbReference>
<accession>A0A1I7UUB5</accession>
<dbReference type="SMART" id="SM00670">
    <property type="entry name" value="PINc"/>
    <property type="match status" value="1"/>
</dbReference>
<feature type="compositionally biased region" description="Basic and acidic residues" evidence="1">
    <location>
        <begin position="24"/>
        <end position="36"/>
    </location>
</feature>
<dbReference type="Pfam" id="PF13638">
    <property type="entry name" value="PIN_4"/>
    <property type="match status" value="1"/>
</dbReference>
<keyword evidence="3" id="KW-1185">Reference proteome</keyword>
<dbReference type="InterPro" id="IPR001202">
    <property type="entry name" value="WW_dom"/>
</dbReference>
<sequence length="433" mass="49541">MASMASYSKNRKFYINTVTKESVWEHPNERVEKESPSKSQKVSRKRKECDQLKNEEPDVEKMEVDVTPPPKGIAEEVQEAEESSSKRYRKSECPKTVDLPLRAQNTTEKVLPVVPWSPRVRPYNRITYHACAIFDTCALIKHPNALDSSVKKQILTVVPYVVLSELDGLKNNEGSRRAANAVSQRLKALQEQHEYYLRVETSIEENIQIDNFLPNESVKDDSILKCALRVKKEVMSICSALKLNERDIFLVSNDSVLSNKAMTHDLTVETSESFIDFSNERKSKPYNSHNQIEKRSTCSITSDSSYRKSRDQSTSKSAEDNYKKAVAIESVKSKRETMRWIKNMVYPEIVQKCSSVQNNTSKTSNKSRPSIPLEDKLVPPPKVDRTKRSQSFPRKNAYNNKTEKSLESNTNRPKMPYSFSDEESDVGDKMDCS</sequence>
<feature type="compositionally biased region" description="Basic and acidic residues" evidence="1">
    <location>
        <begin position="373"/>
        <end position="387"/>
    </location>
</feature>
<dbReference type="InterPro" id="IPR002716">
    <property type="entry name" value="PIN_dom"/>
</dbReference>
<feature type="domain" description="WW" evidence="2">
    <location>
        <begin position="8"/>
        <end position="29"/>
    </location>
</feature>
<dbReference type="InterPro" id="IPR052626">
    <property type="entry name" value="SWT1_Regulator"/>
</dbReference>
<feature type="compositionally biased region" description="Basic and acidic residues" evidence="1">
    <location>
        <begin position="305"/>
        <end position="321"/>
    </location>
</feature>
<organism evidence="3 4">
    <name type="scientific">Caenorhabditis tropicalis</name>
    <dbReference type="NCBI Taxonomy" id="1561998"/>
    <lineage>
        <taxon>Eukaryota</taxon>
        <taxon>Metazoa</taxon>
        <taxon>Ecdysozoa</taxon>
        <taxon>Nematoda</taxon>
        <taxon>Chromadorea</taxon>
        <taxon>Rhabditida</taxon>
        <taxon>Rhabditina</taxon>
        <taxon>Rhabditomorpha</taxon>
        <taxon>Rhabditoidea</taxon>
        <taxon>Rhabditidae</taxon>
        <taxon>Peloderinae</taxon>
        <taxon>Caenorhabditis</taxon>
    </lineage>
</organism>
<dbReference type="Gene3D" id="3.40.50.1010">
    <property type="entry name" value="5'-nuclease"/>
    <property type="match status" value="1"/>
</dbReference>
<dbReference type="InterPro" id="IPR036020">
    <property type="entry name" value="WW_dom_sf"/>
</dbReference>
<feature type="compositionally biased region" description="Basic and acidic residues" evidence="1">
    <location>
        <begin position="47"/>
        <end position="64"/>
    </location>
</feature>
<feature type="region of interest" description="Disordered" evidence="1">
    <location>
        <begin position="24"/>
        <end position="92"/>
    </location>
</feature>
<reference evidence="4" key="1">
    <citation type="submission" date="2016-11" db="UniProtKB">
        <authorList>
            <consortium name="WormBaseParasite"/>
        </authorList>
    </citation>
    <scope>IDENTIFICATION</scope>
</reference>
<name>A0A1I7UUB5_9PELO</name>
<evidence type="ECO:0000313" key="4">
    <source>
        <dbReference type="WBParaSite" id="Csp11.Scaffold630.g19424.t1"/>
    </source>
</evidence>
<dbReference type="STRING" id="1561998.A0A1I7UUB5"/>
<feature type="compositionally biased region" description="Polar residues" evidence="1">
    <location>
        <begin position="357"/>
        <end position="368"/>
    </location>
</feature>